<keyword evidence="1" id="KW-0472">Membrane</keyword>
<dbReference type="RefSeq" id="WP_248150112.1">
    <property type="nucleotide sequence ID" value="NZ_JALNMJ010000001.1"/>
</dbReference>
<evidence type="ECO:0000313" key="2">
    <source>
        <dbReference type="EMBL" id="MCK7610947.1"/>
    </source>
</evidence>
<keyword evidence="1" id="KW-0812">Transmembrane</keyword>
<reference evidence="2" key="1">
    <citation type="submission" date="2022-04" db="EMBL/GenBank/DDBJ databases">
        <title>Roseibium sp. CAU 1639 isolated from mud.</title>
        <authorList>
            <person name="Kim W."/>
        </authorList>
    </citation>
    <scope>NUCLEOTIDE SEQUENCE</scope>
    <source>
        <strain evidence="2">CAU 1639</strain>
    </source>
</reference>
<protein>
    <submittedName>
        <fullName evidence="2">Uncharacterized protein</fullName>
    </submittedName>
</protein>
<gene>
    <name evidence="2" type="ORF">M0H32_02135</name>
</gene>
<name>A0ABT0GPB9_9HYPH</name>
<sequence length="633" mass="71135">MTNIEASEDSFSRANSFYILMWLVTSLVLLTAFLDFRSYHREVNTNDHLIDFYSGFERDAVTVAKIIRTAVYLLPNYQNEKGGVETIRKLRSSIIKKHIWLDENLLKVTSKMPNDKRIEINTSINYMWRMLLLNDAVDPDGSIIPSEPSLLLAEHEAGSYLVSEKIEDLRIEDAARYLWLSTLDLPRWSEVLTKHINALKKGSVLDDFGSDLAGVSADVQSMEHKRLRQFAEKIWKKWISSASRGNANTALEEQEIQRRVSLTLAQTSVYLKEAYQKQAQLHLRAGGQASELELPVISVSLQLRDAVLIAPWILVFCTLAIAIYTSRAIRYAPKIVSKDTVVGNVPSFYAFYGFNKVIGIGVAIILLLSPPLLLGFAVPLLLAVVIEGWVWQIAFYFGGIVLAMFLVLVTLAQIPSVLSLIDKGIIIQALPLQPFPYLGWRMPDDSDPATAVSAETTHVDVVPPQFRGCWKHALKSGRPHYLRLLADGRFFLSSGKQQFAISNDGTKFDWGESIWSRKSGSDQSLIGDWVLDTDEFTFRSDNTTTYRIAFHDIPGLLDTFGNKTSGDLVYWEQRAQIVAVAANSQGSFVFTAHSQFGGTHTFTLQMKKRQMVLTNAIGDVFKYDAVDCDKVEQ</sequence>
<evidence type="ECO:0000256" key="1">
    <source>
        <dbReference type="SAM" id="Phobius"/>
    </source>
</evidence>
<keyword evidence="3" id="KW-1185">Reference proteome</keyword>
<feature type="transmembrane region" description="Helical" evidence="1">
    <location>
        <begin position="393"/>
        <end position="414"/>
    </location>
</feature>
<feature type="transmembrane region" description="Helical" evidence="1">
    <location>
        <begin position="306"/>
        <end position="324"/>
    </location>
</feature>
<accession>A0ABT0GPB9</accession>
<evidence type="ECO:0000313" key="3">
    <source>
        <dbReference type="Proteomes" id="UP001431221"/>
    </source>
</evidence>
<proteinExistence type="predicted"/>
<keyword evidence="1" id="KW-1133">Transmembrane helix</keyword>
<feature type="transmembrane region" description="Helical" evidence="1">
    <location>
        <begin position="17"/>
        <end position="36"/>
    </location>
</feature>
<organism evidence="2 3">
    <name type="scientific">Roseibium sediminicola</name>
    <dbReference type="NCBI Taxonomy" id="2933272"/>
    <lineage>
        <taxon>Bacteria</taxon>
        <taxon>Pseudomonadati</taxon>
        <taxon>Pseudomonadota</taxon>
        <taxon>Alphaproteobacteria</taxon>
        <taxon>Hyphomicrobiales</taxon>
        <taxon>Stappiaceae</taxon>
        <taxon>Roseibium</taxon>
    </lineage>
</organism>
<dbReference type="EMBL" id="JALNMJ010000001">
    <property type="protein sequence ID" value="MCK7610947.1"/>
    <property type="molecule type" value="Genomic_DNA"/>
</dbReference>
<comment type="caution">
    <text evidence="2">The sequence shown here is derived from an EMBL/GenBank/DDBJ whole genome shotgun (WGS) entry which is preliminary data.</text>
</comment>
<dbReference type="Proteomes" id="UP001431221">
    <property type="component" value="Unassembled WGS sequence"/>
</dbReference>
<feature type="transmembrane region" description="Helical" evidence="1">
    <location>
        <begin position="357"/>
        <end position="386"/>
    </location>
</feature>